<dbReference type="SUPFAM" id="SSF48452">
    <property type="entry name" value="TPR-like"/>
    <property type="match status" value="2"/>
</dbReference>
<keyword evidence="3" id="KW-0132">Cell division</keyword>
<proteinExistence type="inferred from homology"/>
<dbReference type="Pfam" id="PF12862">
    <property type="entry name" value="ANAPC5"/>
    <property type="match status" value="1"/>
</dbReference>
<protein>
    <recommendedName>
        <fullName evidence="2">Anaphase-promoting complex subunit 5</fullName>
    </recommendedName>
    <alternativeName>
        <fullName evidence="7">Cyclosome subunit 5</fullName>
    </alternativeName>
</protein>
<sequence>MSRYLTPQKISLLVLVNLYCNSGVPSSATIPILSFIVSHLIPPSHSNSRERISNGSQDVISSISAFENVLLAHVSSIPGRTLLDLFLKEMWSINSFDALHTFFDSLGELLVRTREDLIREAEANIVHPPDRIFLSRISPLGTFLRRAQLEFTRLQFHDAVKLWSVFVKYRAPTASWTKRIAGVAGSSIDINVTDLGLNPGDGLFEAAYGHLDDPDEAEEMISTDDIDRMLDFQIDRLQRLGCRLPDDMKLQLRNMVGPSGTVLRQSHLVKFFDAWRAGDYTSAFDNLHRYYDYAMQTRDKIHYQYALLHMAILQADFGCFSEAIAAINETIATARENQDMSCLNFSLSWLNHMSKAYPKQMKGAGYMGMLGSERDGLTFLKAKAKESKMYSLLSSTLLNEAKLGLSNGESVPRAFEHIFQASHLNVRENIVSNYGGQMLMQSTIFSRLGITHLSTVYCELLLHCYNRNSPIEENIRATCRLAFTMAQSGRYEQALSMLESIKPDVHRTLKFHQYIVSYTGLVKLKRALRRGDFVACAHLLSQLKSGAAIDPEISFLLSHCRISYLTLSGDFSEAFNLIEDIGAELKDDSADMYQRISMLIAKATLFAKVGKPEKGFSVAVRAASTAYRARLIPTLWEAIGAVANVLNGVGESKAAGRLLDAIIPQALESNDTALCAQLYSLQADAYMGMAGQEDENTSVGARQRATKVSKAEMYIDRARECYTRIEDINGECEMLAKKALIAKLRGDEKLAEDWAENYMRTYQSAKERMWDSDADLEEG</sequence>
<dbReference type="OrthoDB" id="2504561at2759"/>
<comment type="function">
    <text evidence="8">Component of the anaphase promoting complex/cyclosome (APC/C), a cell cycle-regulated E3 ubiquitin ligase that controls progression through mitosis and the G1 phase of the cell cycle. The APC/C complex acts by mediating ubiquitination and subsequent degradation of target proteins: it mainly mediates the formation of 'Lys-11'-linked polyubiquitin chains and, to a lower extent, the formation of 'Lys-48'- and 'Lys-63'-linked polyubiquitin chains. The APC/C complex catalyzes assembly of branched 'Lys-11'-/'Lys-48'-linked branched ubiquitin chains on target proteins.</text>
</comment>
<reference evidence="10 11" key="1">
    <citation type="journal article" date="2016" name="Nat. Commun.">
        <title>Ectomycorrhizal ecology is imprinted in the genome of the dominant symbiotic fungus Cenococcum geophilum.</title>
        <authorList>
            <consortium name="DOE Joint Genome Institute"/>
            <person name="Peter M."/>
            <person name="Kohler A."/>
            <person name="Ohm R.A."/>
            <person name="Kuo A."/>
            <person name="Krutzmann J."/>
            <person name="Morin E."/>
            <person name="Arend M."/>
            <person name="Barry K.W."/>
            <person name="Binder M."/>
            <person name="Choi C."/>
            <person name="Clum A."/>
            <person name="Copeland A."/>
            <person name="Grisel N."/>
            <person name="Haridas S."/>
            <person name="Kipfer T."/>
            <person name="LaButti K."/>
            <person name="Lindquist E."/>
            <person name="Lipzen A."/>
            <person name="Maire R."/>
            <person name="Meier B."/>
            <person name="Mihaltcheva S."/>
            <person name="Molinier V."/>
            <person name="Murat C."/>
            <person name="Poggeler S."/>
            <person name="Quandt C.A."/>
            <person name="Sperisen C."/>
            <person name="Tritt A."/>
            <person name="Tisserant E."/>
            <person name="Crous P.W."/>
            <person name="Henrissat B."/>
            <person name="Nehls U."/>
            <person name="Egli S."/>
            <person name="Spatafora J.W."/>
            <person name="Grigoriev I.V."/>
            <person name="Martin F.M."/>
        </authorList>
    </citation>
    <scope>NUCLEOTIDE SEQUENCE [LARGE SCALE GENOMIC DNA]</scope>
    <source>
        <strain evidence="10 11">CBS 207.34</strain>
    </source>
</reference>
<comment type="similarity">
    <text evidence="1">Belongs to the APC5 family.</text>
</comment>
<evidence type="ECO:0000256" key="1">
    <source>
        <dbReference type="ARBA" id="ARBA00007450"/>
    </source>
</evidence>
<evidence type="ECO:0000256" key="4">
    <source>
        <dbReference type="ARBA" id="ARBA00022776"/>
    </source>
</evidence>
<evidence type="ECO:0000256" key="7">
    <source>
        <dbReference type="ARBA" id="ARBA00031069"/>
    </source>
</evidence>
<feature type="domain" description="Anaphase-promoting complex subunit 5" evidence="9">
    <location>
        <begin position="267"/>
        <end position="356"/>
    </location>
</feature>
<dbReference type="InterPro" id="IPR026000">
    <property type="entry name" value="Apc5_dom"/>
</dbReference>
<dbReference type="AlphaFoldDB" id="A0A8E2F8Y6"/>
<evidence type="ECO:0000313" key="11">
    <source>
        <dbReference type="Proteomes" id="UP000250140"/>
    </source>
</evidence>
<evidence type="ECO:0000256" key="2">
    <source>
        <dbReference type="ARBA" id="ARBA00016066"/>
    </source>
</evidence>
<dbReference type="Proteomes" id="UP000250140">
    <property type="component" value="Unassembled WGS sequence"/>
</dbReference>
<organism evidence="10 11">
    <name type="scientific">Glonium stellatum</name>
    <dbReference type="NCBI Taxonomy" id="574774"/>
    <lineage>
        <taxon>Eukaryota</taxon>
        <taxon>Fungi</taxon>
        <taxon>Dikarya</taxon>
        <taxon>Ascomycota</taxon>
        <taxon>Pezizomycotina</taxon>
        <taxon>Dothideomycetes</taxon>
        <taxon>Pleosporomycetidae</taxon>
        <taxon>Gloniales</taxon>
        <taxon>Gloniaceae</taxon>
        <taxon>Glonium</taxon>
    </lineage>
</organism>
<keyword evidence="11" id="KW-1185">Reference proteome</keyword>
<dbReference type="InterPro" id="IPR011990">
    <property type="entry name" value="TPR-like_helical_dom_sf"/>
</dbReference>
<dbReference type="UniPathway" id="UPA00143"/>
<evidence type="ECO:0000259" key="9">
    <source>
        <dbReference type="Pfam" id="PF12862"/>
    </source>
</evidence>
<evidence type="ECO:0000256" key="3">
    <source>
        <dbReference type="ARBA" id="ARBA00022618"/>
    </source>
</evidence>
<keyword evidence="5" id="KW-0833">Ubl conjugation pathway</keyword>
<evidence type="ECO:0000256" key="6">
    <source>
        <dbReference type="ARBA" id="ARBA00023306"/>
    </source>
</evidence>
<keyword evidence="6" id="KW-0131">Cell cycle</keyword>
<dbReference type="EMBL" id="KV748897">
    <property type="protein sequence ID" value="OCL12266.1"/>
    <property type="molecule type" value="Genomic_DNA"/>
</dbReference>
<keyword evidence="4" id="KW-0498">Mitosis</keyword>
<dbReference type="GO" id="GO:0031145">
    <property type="term" value="P:anaphase-promoting complex-dependent catabolic process"/>
    <property type="evidence" value="ECO:0007669"/>
    <property type="project" value="TreeGrafter"/>
</dbReference>
<dbReference type="PANTHER" id="PTHR12830:SF9">
    <property type="entry name" value="ANAPHASE-PROMOTING COMPLEX SUBUNIT 5"/>
    <property type="match status" value="1"/>
</dbReference>
<gene>
    <name evidence="10" type="ORF">AOQ84DRAFT_395787</name>
</gene>
<evidence type="ECO:0000256" key="8">
    <source>
        <dbReference type="ARBA" id="ARBA00045696"/>
    </source>
</evidence>
<dbReference type="GO" id="GO:0070979">
    <property type="term" value="P:protein K11-linked ubiquitination"/>
    <property type="evidence" value="ECO:0007669"/>
    <property type="project" value="TreeGrafter"/>
</dbReference>
<evidence type="ECO:0000256" key="5">
    <source>
        <dbReference type="ARBA" id="ARBA00022786"/>
    </source>
</evidence>
<dbReference type="PANTHER" id="PTHR12830">
    <property type="entry name" value="ANAPHASE-PROMOTING COMPLEX SUBUNIT 5"/>
    <property type="match status" value="1"/>
</dbReference>
<accession>A0A8E2F8Y6</accession>
<name>A0A8E2F8Y6_9PEZI</name>
<dbReference type="GO" id="GO:0045842">
    <property type="term" value="P:positive regulation of mitotic metaphase/anaphase transition"/>
    <property type="evidence" value="ECO:0007669"/>
    <property type="project" value="TreeGrafter"/>
</dbReference>
<evidence type="ECO:0000313" key="10">
    <source>
        <dbReference type="EMBL" id="OCL12266.1"/>
    </source>
</evidence>
<dbReference type="GO" id="GO:0005680">
    <property type="term" value="C:anaphase-promoting complex"/>
    <property type="evidence" value="ECO:0007669"/>
    <property type="project" value="InterPro"/>
</dbReference>
<dbReference type="GO" id="GO:0051301">
    <property type="term" value="P:cell division"/>
    <property type="evidence" value="ECO:0007669"/>
    <property type="project" value="UniProtKB-KW"/>
</dbReference>
<dbReference type="InterPro" id="IPR037679">
    <property type="entry name" value="Apc5"/>
</dbReference>